<dbReference type="Pfam" id="PF15787">
    <property type="entry name" value="DUF4704"/>
    <property type="match status" value="1"/>
</dbReference>
<dbReference type="Gene3D" id="2.130.10.10">
    <property type="entry name" value="YVTN repeat-like/Quinoprotein amine dehydrogenase"/>
    <property type="match status" value="2"/>
</dbReference>
<evidence type="ECO:0000256" key="1">
    <source>
        <dbReference type="ARBA" id="ARBA00022574"/>
    </source>
</evidence>
<keyword evidence="1 3" id="KW-0853">WD repeat</keyword>
<reference evidence="7 8" key="1">
    <citation type="submission" date="2021-05" db="EMBL/GenBank/DDBJ databases">
        <title>Genome Assembly of Synthetic Allotetraploid Brassica napus Reveals Homoeologous Exchanges between Subgenomes.</title>
        <authorList>
            <person name="Davis J.T."/>
        </authorList>
    </citation>
    <scope>NUCLEOTIDE SEQUENCE [LARGE SCALE GENOMIC DNA]</scope>
    <source>
        <strain evidence="8">cv. Da-Ae</strain>
        <tissue evidence="7">Seedling</tissue>
    </source>
</reference>
<feature type="region of interest" description="Disordered" evidence="4">
    <location>
        <begin position="957"/>
        <end position="986"/>
    </location>
</feature>
<feature type="compositionally biased region" description="Basic and acidic residues" evidence="4">
    <location>
        <begin position="962"/>
        <end position="976"/>
    </location>
</feature>
<dbReference type="InterPro" id="IPR036322">
    <property type="entry name" value="WD40_repeat_dom_sf"/>
</dbReference>
<dbReference type="Pfam" id="PF20426">
    <property type="entry name" value="NBCH_WD40"/>
    <property type="match status" value="1"/>
</dbReference>
<dbReference type="InterPro" id="IPR046851">
    <property type="entry name" value="NBCH_WD40"/>
</dbReference>
<dbReference type="Pfam" id="PF02138">
    <property type="entry name" value="Beach"/>
    <property type="match status" value="1"/>
</dbReference>
<feature type="compositionally biased region" description="Polar residues" evidence="4">
    <location>
        <begin position="2694"/>
        <end position="2707"/>
    </location>
</feature>
<feature type="region of interest" description="Disordered" evidence="4">
    <location>
        <begin position="2034"/>
        <end position="2073"/>
    </location>
</feature>
<organism evidence="7 8">
    <name type="scientific">Brassica napus</name>
    <name type="common">Rape</name>
    <dbReference type="NCBI Taxonomy" id="3708"/>
    <lineage>
        <taxon>Eukaryota</taxon>
        <taxon>Viridiplantae</taxon>
        <taxon>Streptophyta</taxon>
        <taxon>Embryophyta</taxon>
        <taxon>Tracheophyta</taxon>
        <taxon>Spermatophyta</taxon>
        <taxon>Magnoliopsida</taxon>
        <taxon>eudicotyledons</taxon>
        <taxon>Gunneridae</taxon>
        <taxon>Pentapetalae</taxon>
        <taxon>rosids</taxon>
        <taxon>malvids</taxon>
        <taxon>Brassicales</taxon>
        <taxon>Brassicaceae</taxon>
        <taxon>Brassiceae</taxon>
        <taxon>Brassica</taxon>
    </lineage>
</organism>
<dbReference type="PROSITE" id="PS50294">
    <property type="entry name" value="WD_REPEATS_REGION"/>
    <property type="match status" value="1"/>
</dbReference>
<evidence type="ECO:0000313" key="8">
    <source>
        <dbReference type="Proteomes" id="UP000824890"/>
    </source>
</evidence>
<dbReference type="PROSITE" id="PS50082">
    <property type="entry name" value="WD_REPEATS_2"/>
    <property type="match status" value="1"/>
</dbReference>
<feature type="compositionally biased region" description="Basic and acidic residues" evidence="4">
    <location>
        <begin position="2034"/>
        <end position="2051"/>
    </location>
</feature>
<feature type="domain" description="BEACH-type PH" evidence="6">
    <location>
        <begin position="2083"/>
        <end position="2192"/>
    </location>
</feature>
<keyword evidence="8" id="KW-1185">Reference proteome</keyword>
<dbReference type="SUPFAM" id="SSF50978">
    <property type="entry name" value="WD40 repeat-like"/>
    <property type="match status" value="1"/>
</dbReference>
<evidence type="ECO:0000256" key="4">
    <source>
        <dbReference type="SAM" id="MobiDB-lite"/>
    </source>
</evidence>
<feature type="compositionally biased region" description="Basic and acidic residues" evidence="4">
    <location>
        <begin position="57"/>
        <end position="73"/>
    </location>
</feature>
<dbReference type="InterPro" id="IPR000409">
    <property type="entry name" value="BEACH_dom"/>
</dbReference>
<name>A0ABQ8D6E5_BRANA</name>
<dbReference type="SMART" id="SM00320">
    <property type="entry name" value="WD40"/>
    <property type="match status" value="4"/>
</dbReference>
<dbReference type="EMBL" id="JAGKQM010000005">
    <property type="protein sequence ID" value="KAH0924947.1"/>
    <property type="molecule type" value="Genomic_DNA"/>
</dbReference>
<dbReference type="InterPro" id="IPR013320">
    <property type="entry name" value="ConA-like_dom_sf"/>
</dbReference>
<evidence type="ECO:0000256" key="2">
    <source>
        <dbReference type="ARBA" id="ARBA00022737"/>
    </source>
</evidence>
<gene>
    <name evidence="7" type="ORF">HID58_017203</name>
</gene>
<keyword evidence="2" id="KW-0677">Repeat</keyword>
<dbReference type="InterPro" id="IPR001680">
    <property type="entry name" value="WD40_rpt"/>
</dbReference>
<dbReference type="SUPFAM" id="SSF81837">
    <property type="entry name" value="BEACH domain"/>
    <property type="match status" value="1"/>
</dbReference>
<sequence length="2932" mass="319544">MEEDDERKLAEASGHHPIEAFDAALQGVSSAGGDFKDDDFEQVSLGDQEKSVNMSHGDVKEPGSTSKSDHEFGGTEGVAYHLSGTQEAYDLMPMDDVESDRVSSDGPVREASYSMTQPISATSLDSINHPGSGYSPVHSPQKPKPKATTSNVSPELLHLVDSAIMGKPESLDKLKNVVSGIESFDSGEDPESTAFLVVDSLIGTMGGVESFEEDEDSNPPSVMLNSRAAIVSGELIPWLPCLGDSLHFMSPRTRMVRGLLVILRSCTRNRAMCSTAGLLGVLLRSVKEVISKDADMKWSSAAVLLLCIQHLAGHSLSVDDLHMWLEVTKTTLTTAWSSPLMLALEKVMSGKESRGPACTFEFDGESSGLLGPGESRWPFTNGYAFATWIYIESFADTLNAATAAAAIAAAAAAKSGKTSAMSAAAAASALAGEGTAHMPRLFSFLSADNQGIEAYFHAQFLVVESGSGKGRKSSLHFTHAFKPQCWYFIGLEHSGKQGLLGKAESELRLYVDGSLYESRPFDFPRISKPLSFCCIGTNPPPTMAGLQRRRRQCPLFAEVGPVYIFKEPIGPERMARLASRGGDVLPCFGNGAGLPWLATNEHVRNSADESSLLDAEIGGYIHLLYHPCLLSGRFCPDASLSGATGTLRRPAEVLGQVYVATRMKPVESFWALAHGGPMSLLPLTVSNVNKDSLEPCPGNNPLSLSTITLAAPVFRIISVAIQHPGNNEELCRNQGPEILARILSYLLHSLASLDRKHDAVGEEELVAAIVSLCQSQKINHVLKVQLFRTLLLDLKIWSLCNYGLQKKLLSSLQDMVFTEAKAMRDADAIQLLLDGCRRCYWMISEQDSVTSFPLDGNTRQMGEVNALIDELLVIIELLMGAASPSLAADDLRRLLGFIIDSPQPNQVARVLHLIYRLVVQPNSARATMFAEVFITSGGIETLLVLLQREAKTGEGNVLAGKSETRSFSDQSEKRQFNESGSVKQLESDPLDNEINIDLCGPDGNSVEDDNIGSLNESESIQQEKEDKSAPVICDSDSASVSNFKNTERISSEIGGISLSISADNARNNVYNVDNSDAVVVGIIRLIGALISSGHLTFDLGGRSDVTSNILGSGLHENGGTMFDDKVALLLFALLKAFQAAPNRLMTDNVYTTLLGASINASSTEDGLNFYDSGHRFEHSQLLLVLLRSLPFASKNLQSRALQDLLFLACSHPENRSSLTTMEEWPEWILEILITNYEDIEATIHCAEWLSIVGGSSTGEQRIRREESLPIFKRRLFGGLLDFAARELQAQTQVIAAAAAGVAAEGLAPKDAKAGADNAAQLSVFLVENAIVILMLVEDHLRLQSKQTCAANAVDASPSPLSFVSPLKNRTSTLTAIGESPEVPSSRASVSSDSGKVPLDILASMADASGQISAVAMERLTAAVAAEPYESVSCAFVSYGSCAMDLAEGWKYRSRLWYGVGFPSKNSCFGGGGSGSDSWKSTLEKDSHGNWIELPLVKKSVSMLQALLLDESGLGGGLGIGGGSGTGMGGMASLYQLLDSDQPFLCMLRMVLLSMREEDYGEDNMLMRNVSLERSSGNSISLDSGSQMSMRQSRSALLWSVLSPILNMPISDSKRQRVLVTACVLYSEVSSSLNLVGMLNDVLVSNLHVAIGIVWHAISRDRKPLRKHYIEAIVPPFIAVLRRWRPLLAGIHELATADGMNPLVADDRALAADALPVEGALSMITPEWAAAFASPPAAMALAMIAAGAAGWEAPPPPTPSHLRRDSSMLERKSAKLQTFSSFQKPLEATKNNIPPRPRDKAAAKAAALAAARDLERNAKIGSGRGLSAVAMATSAQRRNISDMERLQRWNSSEAMGVAWMECLQPVDTKSVYGKDFNALSYKFIAVLVASFALARNMQRSEIDRRLQDDILAANRLSLGGRGWRKLIRYLVEMRCFFGPFGDELCSPERVFWKLDSMESFSRMRQCIRRNYSGTDHLGAAANYDDQADTKSDNASKGSPSDPPVLAADVISMEIAYEDDEHGEGDHLDVKVNAEEHRRENEDRIAGSHEHASRTSAGTSDPRPSNDPELARDSSVAAAGFVPSELDERILLEFPTSMVRPLRVVKGTFQITTRRINFIVDNSESQNMTDHSDGSQLGGQEKDRSWPMSSLHQIYSRRYLLRRSALELFMVDRSNFFFDFGNTEGRKNAYRAIVQARPPHLNNIYLATQRPEQLLRRTQLMERWARWEISNFEYLMRLNTLAGRSYNDITQYPVFPWIISDNSSESLDFSNPSTFRDLSKPIGALNPERLKKFQERYSSFEDPVIPKFHYGSHYSSAGAVLYYLARVEPFTTLSIQLQGGKFDHADRMFSDIPATWNGVLEDMSDVKELVPEMFYLPEVLTNENSIDFGTTQLGEKLDAVKLPPWAKNPVDFVHKQRKALESEHVSAHLHEWIDLIFGYKQRGKEAIMANNVFFYITYEGTVDIDKITDPVQQRATQDQIAYFGQTPSQLLTIPHMKRMPLKDVLHMQTIFRNPKEIKPYGVQNPERCNLPASAIQASSDSVVIVDMNVPAARVAQHKWQPNTPDGQGTPFLFHHGKATATSTSGGSLMRMFKGPASSGTDDWQFPQAQAFATSGIRSSSVVAITSDGEIITGGHADNSIKLVSSDGAKTLETAFGHCAPVTCLALSPDNNFLVTGSRDCTVLLWRIHKAFTSRTSVSEPSTGSGAPSSANNTNVANNTLANKGKKCRIEGPIQVLRGHRREVVSCCVSSDQGVVVSSSESSDVLLHSIRKGRLIRRLVGVTANSLCISSDGVIMAWSSSEGSISVFTINGVLIAKAKLPFSCSISCMEMSMDGQNALIGMNSCSSMDYSSSNEDGKEIERLDVSSPSICFLNLYTLQVFHVLKLGQGQDITALALNVDNTNLLVSTEDKQLIIFTDPALSLKVVDQMLKLGWE</sequence>
<dbReference type="CDD" id="cd01201">
    <property type="entry name" value="PH_BEACH"/>
    <property type="match status" value="1"/>
</dbReference>
<dbReference type="InterPro" id="IPR036372">
    <property type="entry name" value="BEACH_dom_sf"/>
</dbReference>
<dbReference type="SUPFAM" id="SSF49899">
    <property type="entry name" value="Concanavalin A-like lectins/glucanases"/>
    <property type="match status" value="1"/>
</dbReference>
<evidence type="ECO:0000313" key="7">
    <source>
        <dbReference type="EMBL" id="KAH0924947.1"/>
    </source>
</evidence>
<dbReference type="PROSITE" id="PS50197">
    <property type="entry name" value="BEACH"/>
    <property type="match status" value="1"/>
</dbReference>
<dbReference type="InterPro" id="IPR011993">
    <property type="entry name" value="PH-like_dom_sf"/>
</dbReference>
<feature type="domain" description="BEACH" evidence="5">
    <location>
        <begin position="2207"/>
        <end position="2496"/>
    </location>
</feature>
<evidence type="ECO:0000259" key="6">
    <source>
        <dbReference type="PROSITE" id="PS51783"/>
    </source>
</evidence>
<comment type="caution">
    <text evidence="7">The sequence shown here is derived from an EMBL/GenBank/DDBJ whole genome shotgun (WGS) entry which is preliminary data.</text>
</comment>
<feature type="compositionally biased region" description="Polar residues" evidence="4">
    <location>
        <begin position="113"/>
        <end position="126"/>
    </location>
</feature>
<accession>A0ABQ8D6E5</accession>
<evidence type="ECO:0000256" key="3">
    <source>
        <dbReference type="PROSITE-ProRule" id="PRU00221"/>
    </source>
</evidence>
<dbReference type="Proteomes" id="UP000824890">
    <property type="component" value="Unassembled WGS sequence"/>
</dbReference>
<evidence type="ECO:0000259" key="5">
    <source>
        <dbReference type="PROSITE" id="PS50197"/>
    </source>
</evidence>
<dbReference type="SMART" id="SM01026">
    <property type="entry name" value="Beach"/>
    <property type="match status" value="1"/>
</dbReference>
<feature type="compositionally biased region" description="Polar residues" evidence="4">
    <location>
        <begin position="2052"/>
        <end position="2061"/>
    </location>
</feature>
<feature type="region of interest" description="Disordered" evidence="4">
    <location>
        <begin position="93"/>
        <end position="152"/>
    </location>
</feature>
<feature type="region of interest" description="Disordered" evidence="4">
    <location>
        <begin position="29"/>
        <end position="77"/>
    </location>
</feature>
<dbReference type="InterPro" id="IPR031570">
    <property type="entry name" value="NBEA/BDCP_DUF4704"/>
</dbReference>
<dbReference type="Pfam" id="PF14844">
    <property type="entry name" value="PH_BEACH"/>
    <property type="match status" value="1"/>
</dbReference>
<dbReference type="Gene3D" id="2.30.29.30">
    <property type="entry name" value="Pleckstrin-homology domain (PH domain)/Phosphotyrosine-binding domain (PTB)"/>
    <property type="match status" value="1"/>
</dbReference>
<feature type="region of interest" description="Disordered" evidence="4">
    <location>
        <begin position="2122"/>
        <end position="2142"/>
    </location>
</feature>
<dbReference type="Gene3D" id="1.10.1540.10">
    <property type="entry name" value="BEACH domain"/>
    <property type="match status" value="1"/>
</dbReference>
<dbReference type="InterPro" id="IPR050865">
    <property type="entry name" value="BEACH_Domain"/>
</dbReference>
<dbReference type="PANTHER" id="PTHR13743:SF157">
    <property type="entry name" value="BEACH DOMAIN-CONTAINING PROTEIN C2"/>
    <property type="match status" value="1"/>
</dbReference>
<dbReference type="InterPro" id="IPR015943">
    <property type="entry name" value="WD40/YVTN_repeat-like_dom_sf"/>
</dbReference>
<dbReference type="PROSITE" id="PS51783">
    <property type="entry name" value="PH_BEACH"/>
    <property type="match status" value="1"/>
</dbReference>
<dbReference type="SUPFAM" id="SSF50729">
    <property type="entry name" value="PH domain-like"/>
    <property type="match status" value="1"/>
</dbReference>
<dbReference type="CDD" id="cd06071">
    <property type="entry name" value="Beach"/>
    <property type="match status" value="1"/>
</dbReference>
<dbReference type="InterPro" id="IPR023362">
    <property type="entry name" value="PH-BEACH_dom"/>
</dbReference>
<feature type="region of interest" description="Disordered" evidence="4">
    <location>
        <begin position="2694"/>
        <end position="2715"/>
    </location>
</feature>
<dbReference type="PANTHER" id="PTHR13743">
    <property type="entry name" value="BEIGE/BEACH-RELATED"/>
    <property type="match status" value="1"/>
</dbReference>
<feature type="repeat" description="WD" evidence="3">
    <location>
        <begin position="2652"/>
        <end position="2693"/>
    </location>
</feature>
<protein>
    <submittedName>
        <fullName evidence="7">Uncharacterized protein</fullName>
    </submittedName>
</protein>
<proteinExistence type="predicted"/>